<dbReference type="Pfam" id="PF02225">
    <property type="entry name" value="PA"/>
    <property type="match status" value="1"/>
</dbReference>
<reference evidence="3 4" key="1">
    <citation type="journal article" date="2018" name="Front. Plant Sci.">
        <title>Red Clover (Trifolium pratense) and Zigzag Clover (T. medium) - A Picture of Genomic Similarities and Differences.</title>
        <authorList>
            <person name="Dluhosova J."/>
            <person name="Istvanek J."/>
            <person name="Nedelnik J."/>
            <person name="Repkova J."/>
        </authorList>
    </citation>
    <scope>NUCLEOTIDE SEQUENCE [LARGE SCALE GENOMIC DNA]</scope>
    <source>
        <strain evidence="4">cv. 10/8</strain>
        <tissue evidence="3">Leaf</tissue>
    </source>
</reference>
<sequence>VLCQNGTLDPNKVKGKIVLCLRGINARVDKGEQALLAGAVGMVLANDVTTGNEILADPHVLPASHINFSDGVDVFKYINST</sequence>
<keyword evidence="1" id="KW-0325">Glycoprotein</keyword>
<dbReference type="Proteomes" id="UP000265520">
    <property type="component" value="Unassembled WGS sequence"/>
</dbReference>
<feature type="non-terminal residue" evidence="3">
    <location>
        <position position="1"/>
    </location>
</feature>
<evidence type="ECO:0000259" key="2">
    <source>
        <dbReference type="Pfam" id="PF02225"/>
    </source>
</evidence>
<proteinExistence type="predicted"/>
<dbReference type="AlphaFoldDB" id="A0A392NLU4"/>
<keyword evidence="3" id="KW-0378">Hydrolase</keyword>
<keyword evidence="4" id="KW-1185">Reference proteome</keyword>
<evidence type="ECO:0000256" key="1">
    <source>
        <dbReference type="ARBA" id="ARBA00023180"/>
    </source>
</evidence>
<dbReference type="Gene3D" id="3.50.30.30">
    <property type="match status" value="1"/>
</dbReference>
<dbReference type="GO" id="GO:0006508">
    <property type="term" value="P:proteolysis"/>
    <property type="evidence" value="ECO:0007669"/>
    <property type="project" value="UniProtKB-KW"/>
</dbReference>
<protein>
    <submittedName>
        <fullName evidence="3">Subtilisin-like protease</fullName>
    </submittedName>
</protein>
<dbReference type="CDD" id="cd02120">
    <property type="entry name" value="PA_subtilisin_like"/>
    <property type="match status" value="1"/>
</dbReference>
<feature type="non-terminal residue" evidence="3">
    <location>
        <position position="81"/>
    </location>
</feature>
<organism evidence="3 4">
    <name type="scientific">Trifolium medium</name>
    <dbReference type="NCBI Taxonomy" id="97028"/>
    <lineage>
        <taxon>Eukaryota</taxon>
        <taxon>Viridiplantae</taxon>
        <taxon>Streptophyta</taxon>
        <taxon>Embryophyta</taxon>
        <taxon>Tracheophyta</taxon>
        <taxon>Spermatophyta</taxon>
        <taxon>Magnoliopsida</taxon>
        <taxon>eudicotyledons</taxon>
        <taxon>Gunneridae</taxon>
        <taxon>Pentapetalae</taxon>
        <taxon>rosids</taxon>
        <taxon>fabids</taxon>
        <taxon>Fabales</taxon>
        <taxon>Fabaceae</taxon>
        <taxon>Papilionoideae</taxon>
        <taxon>50 kb inversion clade</taxon>
        <taxon>NPAAA clade</taxon>
        <taxon>Hologalegina</taxon>
        <taxon>IRL clade</taxon>
        <taxon>Trifolieae</taxon>
        <taxon>Trifolium</taxon>
    </lineage>
</organism>
<dbReference type="GO" id="GO:0008233">
    <property type="term" value="F:peptidase activity"/>
    <property type="evidence" value="ECO:0007669"/>
    <property type="project" value="UniProtKB-KW"/>
</dbReference>
<dbReference type="InterPro" id="IPR046450">
    <property type="entry name" value="PA_dom_sf"/>
</dbReference>
<name>A0A392NLU4_9FABA</name>
<comment type="caution">
    <text evidence="3">The sequence shown here is derived from an EMBL/GenBank/DDBJ whole genome shotgun (WGS) entry which is preliminary data.</text>
</comment>
<keyword evidence="3" id="KW-0645">Protease</keyword>
<evidence type="ECO:0000313" key="4">
    <source>
        <dbReference type="Proteomes" id="UP000265520"/>
    </source>
</evidence>
<dbReference type="InterPro" id="IPR003137">
    <property type="entry name" value="PA_domain"/>
</dbReference>
<accession>A0A392NLU4</accession>
<feature type="domain" description="PA" evidence="2">
    <location>
        <begin position="7"/>
        <end position="72"/>
    </location>
</feature>
<dbReference type="EMBL" id="LXQA010042514">
    <property type="protein sequence ID" value="MCI00200.1"/>
    <property type="molecule type" value="Genomic_DNA"/>
</dbReference>
<dbReference type="SUPFAM" id="SSF52025">
    <property type="entry name" value="PA domain"/>
    <property type="match status" value="1"/>
</dbReference>
<evidence type="ECO:0000313" key="3">
    <source>
        <dbReference type="EMBL" id="MCI00200.1"/>
    </source>
</evidence>